<accession>A0A6C0LB84</accession>
<sequence length="483" mass="56530">MSSDMPSSNVPPTNLTQLIEKTYSNYDGNTTYANTLINMLKKYHFWPNIKVKKFKDNEDIVLLHTNYKMSDICEYKELYEQCRSIVLDFTLSCNNNVVVTYANSIPRRIGYEEYISANYSDTDRCYEAYDGTIITVYNYKNKWYFGTSSCPDANSSKFSHPTKSHGKMFDEVLYGFYSKSPETAEMLSRIPPDDVGETLRAMFASNLNPEHAYEFVLIHYDNKHIIDYTDVLGENYKELVHINTKNRITLEEYDINLSAIQELFNMGVKYPAYFSDINQANAYINENKSYGLIIKKKVEGENFSRLYKISSMYINYREETDPCHPNVWMNILSVYMKNKQNYTIKDYIATYNPNIQIPLDNNGRQIDPTYLVHTIISTIKDSLYSYYKSSTTYNPAYKRYKMNKEMDKQFAPIIQYHLAQLRNLQITTFSKKLITSSNIYYYLCQCNDVKNIKTLIQFFATNPINEMQSRTSMCFAIMNTLIS</sequence>
<name>A0A6C0LB84_9ZZZZ</name>
<proteinExistence type="predicted"/>
<protein>
    <submittedName>
        <fullName evidence="1">Uncharacterized protein</fullName>
    </submittedName>
</protein>
<reference evidence="1" key="1">
    <citation type="journal article" date="2020" name="Nature">
        <title>Giant virus diversity and host interactions through global metagenomics.</title>
        <authorList>
            <person name="Schulz F."/>
            <person name="Roux S."/>
            <person name="Paez-Espino D."/>
            <person name="Jungbluth S."/>
            <person name="Walsh D.A."/>
            <person name="Denef V.J."/>
            <person name="McMahon K.D."/>
            <person name="Konstantinidis K.T."/>
            <person name="Eloe-Fadrosh E.A."/>
            <person name="Kyrpides N.C."/>
            <person name="Woyke T."/>
        </authorList>
    </citation>
    <scope>NUCLEOTIDE SEQUENCE</scope>
    <source>
        <strain evidence="1">GVMAG-M-3300027769-26</strain>
    </source>
</reference>
<dbReference type="EMBL" id="MN740463">
    <property type="protein sequence ID" value="QHU27833.1"/>
    <property type="molecule type" value="Genomic_DNA"/>
</dbReference>
<evidence type="ECO:0000313" key="1">
    <source>
        <dbReference type="EMBL" id="QHU27833.1"/>
    </source>
</evidence>
<dbReference type="AlphaFoldDB" id="A0A6C0LB84"/>
<organism evidence="1">
    <name type="scientific">viral metagenome</name>
    <dbReference type="NCBI Taxonomy" id="1070528"/>
    <lineage>
        <taxon>unclassified sequences</taxon>
        <taxon>metagenomes</taxon>
        <taxon>organismal metagenomes</taxon>
    </lineage>
</organism>